<evidence type="ECO:0000256" key="1">
    <source>
        <dbReference type="SAM" id="SignalP"/>
    </source>
</evidence>
<dbReference type="AlphaFoldDB" id="A0A1M5AFF7"/>
<dbReference type="SUPFAM" id="SSF53649">
    <property type="entry name" value="Alkaline phosphatase-like"/>
    <property type="match status" value="1"/>
</dbReference>
<keyword evidence="4" id="KW-1185">Reference proteome</keyword>
<name>A0A1M5AFF7_9BACT</name>
<dbReference type="GO" id="GO:0003824">
    <property type="term" value="F:catalytic activity"/>
    <property type="evidence" value="ECO:0007669"/>
    <property type="project" value="InterPro"/>
</dbReference>
<feature type="domain" description="Metalloenzyme" evidence="2">
    <location>
        <begin position="226"/>
        <end position="298"/>
    </location>
</feature>
<feature type="signal peptide" evidence="1">
    <location>
        <begin position="1"/>
        <end position="26"/>
    </location>
</feature>
<dbReference type="RefSeq" id="WP_073061944.1">
    <property type="nucleotide sequence ID" value="NZ_FQUS01000007.1"/>
</dbReference>
<reference evidence="3 4" key="1">
    <citation type="submission" date="2016-11" db="EMBL/GenBank/DDBJ databases">
        <authorList>
            <person name="Jaros S."/>
            <person name="Januszkiewicz K."/>
            <person name="Wedrychowicz H."/>
        </authorList>
    </citation>
    <scope>NUCLEOTIDE SEQUENCE [LARGE SCALE GENOMIC DNA]</scope>
    <source>
        <strain evidence="3 4">DSM 21986</strain>
    </source>
</reference>
<accession>A0A1M5AFF7</accession>
<protein>
    <submittedName>
        <fullName evidence="3">Metalloenzyme superfamily protein</fullName>
    </submittedName>
</protein>
<feature type="chain" id="PRO_5012431769" evidence="1">
    <location>
        <begin position="27"/>
        <end position="355"/>
    </location>
</feature>
<dbReference type="InterPro" id="IPR017850">
    <property type="entry name" value="Alkaline_phosphatase_core_sf"/>
</dbReference>
<dbReference type="GO" id="GO:0046872">
    <property type="term" value="F:metal ion binding"/>
    <property type="evidence" value="ECO:0007669"/>
    <property type="project" value="InterPro"/>
</dbReference>
<dbReference type="EMBL" id="FQUS01000007">
    <property type="protein sequence ID" value="SHF28846.1"/>
    <property type="molecule type" value="Genomic_DNA"/>
</dbReference>
<keyword evidence="1" id="KW-0732">Signal</keyword>
<dbReference type="OrthoDB" id="9791578at2"/>
<evidence type="ECO:0000313" key="4">
    <source>
        <dbReference type="Proteomes" id="UP000184041"/>
    </source>
</evidence>
<evidence type="ECO:0000259" key="2">
    <source>
        <dbReference type="Pfam" id="PF01676"/>
    </source>
</evidence>
<dbReference type="InterPro" id="IPR006124">
    <property type="entry name" value="Metalloenzyme"/>
</dbReference>
<organism evidence="3 4">
    <name type="scientific">Fodinibius roseus</name>
    <dbReference type="NCBI Taxonomy" id="1194090"/>
    <lineage>
        <taxon>Bacteria</taxon>
        <taxon>Pseudomonadati</taxon>
        <taxon>Balneolota</taxon>
        <taxon>Balneolia</taxon>
        <taxon>Balneolales</taxon>
        <taxon>Balneolaceae</taxon>
        <taxon>Fodinibius</taxon>
    </lineage>
</organism>
<gene>
    <name evidence="3" type="ORF">SAMN05443144_10747</name>
</gene>
<proteinExistence type="predicted"/>
<dbReference type="Pfam" id="PF01676">
    <property type="entry name" value="Metalloenzyme"/>
    <property type="match status" value="1"/>
</dbReference>
<dbReference type="Proteomes" id="UP000184041">
    <property type="component" value="Unassembled WGS sequence"/>
</dbReference>
<evidence type="ECO:0000313" key="3">
    <source>
        <dbReference type="EMBL" id="SHF28846.1"/>
    </source>
</evidence>
<dbReference type="Gene3D" id="3.40.720.10">
    <property type="entry name" value="Alkaline Phosphatase, subunit A"/>
    <property type="match status" value="1"/>
</dbReference>
<sequence>MKKQFVLSALILIWLPLAGWNNNAKAQNNSSTEKVVLITLDGFRWQELFTGADSLLIDHEEYVSDAASLKEQFWRETPTGRREALLPFIWNTIAEIGSIHGNRGEGSKVNLMNGMVFSYPGYNEILTGKADDERINSNDKMNNPNVTILEKLNKSAAYEGKVAAFGSWNVFPYIINEKRSGVPVNAGFEKAEGDNLTEIERFLNKAQPHTPSPWGSVRLDIFTHNYALEYMKREHPDMVYIAYGETDDFAHDGNYQAYLNSAHSTDAFLKELWRFTQGNPYYRGKTTFIVTTDHGRGTRPLDTWRSHGSEIEGAGQVWLMMYGHQAEARGEMKKEEQLYSTGVVKMIETIVGEQR</sequence>
<dbReference type="STRING" id="1194090.SAMN05443144_10747"/>